<proteinExistence type="predicted"/>
<evidence type="ECO:0000313" key="2">
    <source>
        <dbReference type="Proteomes" id="UP000257323"/>
    </source>
</evidence>
<comment type="caution">
    <text evidence="1">The sequence shown here is derived from an EMBL/GenBank/DDBJ whole genome shotgun (WGS) entry which is preliminary data.</text>
</comment>
<protein>
    <submittedName>
        <fullName evidence="1">Uncharacterized protein</fullName>
    </submittedName>
</protein>
<reference evidence="1 2" key="1">
    <citation type="submission" date="2018-08" db="EMBL/GenBank/DDBJ databases">
        <title>Genome analysis of the thermophilic bacterium of the candidate phylum Aminicenantes from deep subsurface aquifer revealed its physiology and ecological role.</title>
        <authorList>
            <person name="Kadnikov V.V."/>
            <person name="Mardanov A.V."/>
            <person name="Beletsky A.V."/>
            <person name="Karnachuk O.V."/>
            <person name="Ravin N.V."/>
        </authorList>
    </citation>
    <scope>NUCLEOTIDE SEQUENCE [LARGE SCALE GENOMIC DNA]</scope>
    <source>
        <strain evidence="1">BY38</strain>
    </source>
</reference>
<evidence type="ECO:0000313" key="1">
    <source>
        <dbReference type="EMBL" id="RFT15857.1"/>
    </source>
</evidence>
<dbReference type="Proteomes" id="UP000257323">
    <property type="component" value="Unassembled WGS sequence"/>
</dbReference>
<organism evidence="1 2">
    <name type="scientific">Candidatus Saccharicenans subterraneus</name>
    <dbReference type="NCBI Taxonomy" id="2508984"/>
    <lineage>
        <taxon>Bacteria</taxon>
        <taxon>Candidatus Aminicenantota</taxon>
        <taxon>Candidatus Aminicenantia</taxon>
        <taxon>Candidatus Aminicenantales</taxon>
        <taxon>Candidatus Saccharicenantaceae</taxon>
        <taxon>Candidatus Saccharicenans</taxon>
    </lineage>
</organism>
<sequence>MVEILINKKVAELEHGAQQKLLLASFEKVGIFIRIFPLPSVKI</sequence>
<dbReference type="EMBL" id="QUAH01000006">
    <property type="protein sequence ID" value="RFT15857.1"/>
    <property type="molecule type" value="Genomic_DNA"/>
</dbReference>
<name>A0A3E2BMJ5_9BACT</name>
<dbReference type="AlphaFoldDB" id="A0A3E2BMJ5"/>
<accession>A0A3E2BMJ5</accession>
<gene>
    <name evidence="1" type="ORF">OP8BY_2255</name>
</gene>